<reference evidence="1 2" key="1">
    <citation type="submission" date="2021-06" db="EMBL/GenBank/DDBJ databases">
        <authorList>
            <person name="Sun Q."/>
            <person name="Li D."/>
        </authorList>
    </citation>
    <scope>NUCLEOTIDE SEQUENCE [LARGE SCALE GENOMIC DNA]</scope>
    <source>
        <strain evidence="1 2">MSJ-40</strain>
    </source>
</reference>
<evidence type="ECO:0000313" key="1">
    <source>
        <dbReference type="EMBL" id="MBU5439122.1"/>
    </source>
</evidence>
<accession>A0ABS6E8M9</accession>
<organism evidence="1 2">
    <name type="scientific">Tissierella simiarum</name>
    <dbReference type="NCBI Taxonomy" id="2841534"/>
    <lineage>
        <taxon>Bacteria</taxon>
        <taxon>Bacillati</taxon>
        <taxon>Bacillota</taxon>
        <taxon>Tissierellia</taxon>
        <taxon>Tissierellales</taxon>
        <taxon>Tissierellaceae</taxon>
        <taxon>Tissierella</taxon>
    </lineage>
</organism>
<dbReference type="EMBL" id="JAHLPM010000012">
    <property type="protein sequence ID" value="MBU5439122.1"/>
    <property type="molecule type" value="Genomic_DNA"/>
</dbReference>
<evidence type="ECO:0000313" key="2">
    <source>
        <dbReference type="Proteomes" id="UP000749471"/>
    </source>
</evidence>
<sequence length="132" mass="15439">MIFEMTIQVRVSNIEEGQKWYETLLNRKPDFVPHEGFAEWELISGCWLQVAEGILIEGNGPLRLGVTNIEAERDRLVEALKINYFEIHSRPEVPVKWGTFTDPWGNRLGFFEYLDKSEERERIKTIIGTIEI</sequence>
<proteinExistence type="predicted"/>
<protein>
    <recommendedName>
        <fullName evidence="3">Ornithine monooxygenase</fullName>
    </recommendedName>
</protein>
<dbReference type="RefSeq" id="WP_216520826.1">
    <property type="nucleotide sequence ID" value="NZ_JAHLPM010000012.1"/>
</dbReference>
<evidence type="ECO:0008006" key="3">
    <source>
        <dbReference type="Google" id="ProtNLM"/>
    </source>
</evidence>
<dbReference type="Proteomes" id="UP000749471">
    <property type="component" value="Unassembled WGS sequence"/>
</dbReference>
<name>A0ABS6E8M9_9FIRM</name>
<keyword evidence="2" id="KW-1185">Reference proteome</keyword>
<gene>
    <name evidence="1" type="ORF">KQI42_13960</name>
</gene>
<comment type="caution">
    <text evidence="1">The sequence shown here is derived from an EMBL/GenBank/DDBJ whole genome shotgun (WGS) entry which is preliminary data.</text>
</comment>